<keyword evidence="6 10" id="KW-1133">Transmembrane helix</keyword>
<keyword evidence="8 9" id="KW-0012">Acyltransferase</keyword>
<proteinExistence type="inferred from homology"/>
<keyword evidence="7 9" id="KW-0472">Membrane</keyword>
<evidence type="ECO:0000256" key="7">
    <source>
        <dbReference type="ARBA" id="ARBA00023136"/>
    </source>
</evidence>
<dbReference type="RefSeq" id="WP_124562892.1">
    <property type="nucleotide sequence ID" value="NZ_JARRRY010000027.1"/>
</dbReference>
<evidence type="ECO:0000313" key="11">
    <source>
        <dbReference type="EMBL" id="MDG5753717.1"/>
    </source>
</evidence>
<comment type="subcellular location">
    <subcellularLocation>
        <location evidence="1">Cell membrane</location>
        <topology evidence="1">Multi-pass membrane protein</topology>
    </subcellularLocation>
</comment>
<evidence type="ECO:0000256" key="10">
    <source>
        <dbReference type="SAM" id="Phobius"/>
    </source>
</evidence>
<feature type="transmembrane region" description="Helical" evidence="10">
    <location>
        <begin position="301"/>
        <end position="319"/>
    </location>
</feature>
<dbReference type="InterPro" id="IPR004299">
    <property type="entry name" value="MBOAT_fam"/>
</dbReference>
<dbReference type="PIRSF" id="PIRSF500216">
    <property type="entry name" value="DltB"/>
    <property type="match status" value="1"/>
</dbReference>
<name>A0ABT6H536_9BACI</name>
<feature type="transmembrane region" description="Helical" evidence="10">
    <location>
        <begin position="357"/>
        <end position="377"/>
    </location>
</feature>
<evidence type="ECO:0000256" key="5">
    <source>
        <dbReference type="ARBA" id="ARBA00022692"/>
    </source>
</evidence>
<keyword evidence="5 10" id="KW-0812">Transmembrane</keyword>
<dbReference type="EMBL" id="JARULN010000004">
    <property type="protein sequence ID" value="MDG5753717.1"/>
    <property type="molecule type" value="Genomic_DNA"/>
</dbReference>
<accession>A0ABT6H536</accession>
<gene>
    <name evidence="11" type="primary">dltB</name>
    <name evidence="11" type="ORF">P6P90_06995</name>
</gene>
<organism evidence="11 12">
    <name type="scientific">Ectobacillus antri</name>
    <dbReference type="NCBI Taxonomy" id="2486280"/>
    <lineage>
        <taxon>Bacteria</taxon>
        <taxon>Bacillati</taxon>
        <taxon>Bacillota</taxon>
        <taxon>Bacilli</taxon>
        <taxon>Bacillales</taxon>
        <taxon>Bacillaceae</taxon>
        <taxon>Ectobacillus</taxon>
    </lineage>
</organism>
<keyword evidence="12" id="KW-1185">Reference proteome</keyword>
<evidence type="ECO:0000313" key="12">
    <source>
        <dbReference type="Proteomes" id="UP001218246"/>
    </source>
</evidence>
<dbReference type="InterPro" id="IPR024024">
    <property type="entry name" value="DltB"/>
</dbReference>
<keyword evidence="4 9" id="KW-0808">Transferase</keyword>
<keyword evidence="3 9" id="KW-1003">Cell membrane</keyword>
<reference evidence="11 12" key="1">
    <citation type="submission" date="2023-04" db="EMBL/GenBank/DDBJ databases">
        <title>Ectobacillus antri isolated from activated sludge.</title>
        <authorList>
            <person name="Yan P."/>
            <person name="Liu X."/>
        </authorList>
    </citation>
    <scope>NUCLEOTIDE SEQUENCE [LARGE SCALE GENOMIC DNA]</scope>
    <source>
        <strain evidence="11 12">C18H</strain>
    </source>
</reference>
<evidence type="ECO:0000256" key="1">
    <source>
        <dbReference type="ARBA" id="ARBA00004651"/>
    </source>
</evidence>
<feature type="transmembrane region" description="Helical" evidence="10">
    <location>
        <begin position="6"/>
        <end position="25"/>
    </location>
</feature>
<dbReference type="NCBIfam" id="TIGR04091">
    <property type="entry name" value="LTA_dltB"/>
    <property type="match status" value="1"/>
</dbReference>
<dbReference type="PIRSF" id="PIRSF016636">
    <property type="entry name" value="AlgI_DltB"/>
    <property type="match status" value="1"/>
</dbReference>
<dbReference type="Pfam" id="PF03062">
    <property type="entry name" value="MBOAT"/>
    <property type="match status" value="1"/>
</dbReference>
<feature type="transmembrane region" description="Helical" evidence="10">
    <location>
        <begin position="325"/>
        <end position="342"/>
    </location>
</feature>
<comment type="caution">
    <text evidence="11">The sequence shown here is derived from an EMBL/GenBank/DDBJ whole genome shotgun (WGS) entry which is preliminary data.</text>
</comment>
<dbReference type="PANTHER" id="PTHR13285">
    <property type="entry name" value="ACYLTRANSFERASE"/>
    <property type="match status" value="1"/>
</dbReference>
<feature type="transmembrane region" description="Helical" evidence="10">
    <location>
        <begin position="83"/>
        <end position="100"/>
    </location>
</feature>
<feature type="transmembrane region" description="Helical" evidence="10">
    <location>
        <begin position="186"/>
        <end position="206"/>
    </location>
</feature>
<evidence type="ECO:0000256" key="3">
    <source>
        <dbReference type="ARBA" id="ARBA00022475"/>
    </source>
</evidence>
<sequence length="382" mass="45047">MTPYATFYFFVIVALLLAPSIIAGLRGHSLRTYNSIVTIVILAIIFGGKPVQALSLIAFTIWQTSLVKGYLQLRKQNNITRRFYGAVILSILPLVLVKVIPFLSDISAIGFLGISYLTFKAVQMIMEIRDGQIKEVSLYDFLRFLLFFPTITSGPIDRYRRFQKDIAQIPSKEEYREFLYTGINRIFQGFLYKFIIGYLINQYILLTDVVKGDSLIPQITYMYGYSLYLFFDFAGYSAFAIGVSYLMGIKTPENFNKPFLSRNIKDFWNRWHMSLSFWFRDYVYMRFVFFMTKKKIIKNRYVVSNIGFFLNFFLMGIWHGLQLHYVVYGLYHALLFVLFDWFERKNKQHKFWPQHKWMSVVSIIITFHFVAFGFLIFSGRLL</sequence>
<dbReference type="InterPro" id="IPR051085">
    <property type="entry name" value="MB_O-acyltransferase"/>
</dbReference>
<dbReference type="EC" id="2.3.1.-" evidence="9"/>
<evidence type="ECO:0000256" key="8">
    <source>
        <dbReference type="ARBA" id="ARBA00023315"/>
    </source>
</evidence>
<comment type="function">
    <text evidence="9">O-acyltransferase that catalyzes D-alanylation of both teichoic acid and lipoteichoic acid (LTA). D-alanylation of LTA plays an important role in modulating the properties of the cell wall in Gram-positive bacteria, influencing the net charge of the cell wall. Catalyzes D-alanylation from DltC carrier protein.</text>
</comment>
<dbReference type="InterPro" id="IPR024194">
    <property type="entry name" value="Ac/AlaTfrase_AlgI/DltB"/>
</dbReference>
<feature type="transmembrane region" description="Helical" evidence="10">
    <location>
        <begin position="227"/>
        <end position="248"/>
    </location>
</feature>
<evidence type="ECO:0000256" key="6">
    <source>
        <dbReference type="ARBA" id="ARBA00022989"/>
    </source>
</evidence>
<evidence type="ECO:0000256" key="9">
    <source>
        <dbReference type="PIRNR" id="PIRNR016636"/>
    </source>
</evidence>
<feature type="transmembrane region" description="Helical" evidence="10">
    <location>
        <begin position="106"/>
        <end position="126"/>
    </location>
</feature>
<evidence type="ECO:0000256" key="2">
    <source>
        <dbReference type="ARBA" id="ARBA00010323"/>
    </source>
</evidence>
<comment type="pathway">
    <text evidence="9">Cell wall biogenesis; lipoteichoic acid biosynthesis.</text>
</comment>
<dbReference type="Proteomes" id="UP001218246">
    <property type="component" value="Unassembled WGS sequence"/>
</dbReference>
<comment type="similarity">
    <text evidence="2 9">Belongs to the membrane-bound acyltransferase family.</text>
</comment>
<dbReference type="PANTHER" id="PTHR13285:SF23">
    <property type="entry name" value="TEICHOIC ACID D-ALANYLTRANSFERASE"/>
    <property type="match status" value="1"/>
</dbReference>
<protein>
    <recommendedName>
        <fullName evidence="9">Teichoic acid D-alanyltransferase</fullName>
        <ecNumber evidence="9">2.3.1.-</ecNumber>
    </recommendedName>
</protein>
<evidence type="ECO:0000256" key="4">
    <source>
        <dbReference type="ARBA" id="ARBA00022679"/>
    </source>
</evidence>